<evidence type="ECO:0000313" key="2">
    <source>
        <dbReference type="Proteomes" id="UP000735302"/>
    </source>
</evidence>
<evidence type="ECO:0000313" key="1">
    <source>
        <dbReference type="EMBL" id="GFO42250.1"/>
    </source>
</evidence>
<keyword evidence="2" id="KW-1185">Reference proteome</keyword>
<protein>
    <submittedName>
        <fullName evidence="1">Uncharacterized protein</fullName>
    </submittedName>
</protein>
<dbReference type="Proteomes" id="UP000735302">
    <property type="component" value="Unassembled WGS sequence"/>
</dbReference>
<comment type="caution">
    <text evidence="1">The sequence shown here is derived from an EMBL/GenBank/DDBJ whole genome shotgun (WGS) entry which is preliminary data.</text>
</comment>
<reference evidence="1 2" key="1">
    <citation type="journal article" date="2021" name="Elife">
        <title>Chloroplast acquisition without the gene transfer in kleptoplastic sea slugs, Plakobranchus ocellatus.</title>
        <authorList>
            <person name="Maeda T."/>
            <person name="Takahashi S."/>
            <person name="Yoshida T."/>
            <person name="Shimamura S."/>
            <person name="Takaki Y."/>
            <person name="Nagai Y."/>
            <person name="Toyoda A."/>
            <person name="Suzuki Y."/>
            <person name="Arimoto A."/>
            <person name="Ishii H."/>
            <person name="Satoh N."/>
            <person name="Nishiyama T."/>
            <person name="Hasebe M."/>
            <person name="Maruyama T."/>
            <person name="Minagawa J."/>
            <person name="Obokata J."/>
            <person name="Shigenobu S."/>
        </authorList>
    </citation>
    <scope>NUCLEOTIDE SEQUENCE [LARGE SCALE GENOMIC DNA]</scope>
</reference>
<dbReference type="EMBL" id="BLXT01007775">
    <property type="protein sequence ID" value="GFO42250.1"/>
    <property type="molecule type" value="Genomic_DNA"/>
</dbReference>
<dbReference type="AlphaFoldDB" id="A0AAV4DDU0"/>
<organism evidence="1 2">
    <name type="scientific">Plakobranchus ocellatus</name>
    <dbReference type="NCBI Taxonomy" id="259542"/>
    <lineage>
        <taxon>Eukaryota</taxon>
        <taxon>Metazoa</taxon>
        <taxon>Spiralia</taxon>
        <taxon>Lophotrochozoa</taxon>
        <taxon>Mollusca</taxon>
        <taxon>Gastropoda</taxon>
        <taxon>Heterobranchia</taxon>
        <taxon>Euthyneura</taxon>
        <taxon>Panpulmonata</taxon>
        <taxon>Sacoglossa</taxon>
        <taxon>Placobranchoidea</taxon>
        <taxon>Plakobranchidae</taxon>
        <taxon>Plakobranchus</taxon>
    </lineage>
</organism>
<name>A0AAV4DDU0_9GAST</name>
<proteinExistence type="predicted"/>
<gene>
    <name evidence="1" type="ORF">PoB_006875500</name>
</gene>
<accession>A0AAV4DDU0</accession>
<sequence length="74" mass="8101">MRMQNAESGYHSTLSMADLQQELRAIKDQLSLVNKILPVVAELKKAFDAYKDVQEAMETGSELGLSILVGSTGM</sequence>